<dbReference type="InterPro" id="IPR036328">
    <property type="entry name" value="MliC_sf"/>
</dbReference>
<feature type="chain" id="PRO_5038122990" description="C-type lysozyme inhibitor domain-containing protein" evidence="1">
    <location>
        <begin position="23"/>
        <end position="111"/>
    </location>
</feature>
<accession>A0A974NGA9</accession>
<feature type="signal peptide" evidence="1">
    <location>
        <begin position="1"/>
        <end position="22"/>
    </location>
</feature>
<gene>
    <name evidence="2" type="ORF">JHT90_01500</name>
</gene>
<evidence type="ECO:0008006" key="4">
    <source>
        <dbReference type="Google" id="ProtNLM"/>
    </source>
</evidence>
<evidence type="ECO:0000256" key="1">
    <source>
        <dbReference type="SAM" id="SignalP"/>
    </source>
</evidence>
<proteinExistence type="predicted"/>
<dbReference type="EMBL" id="CP067393">
    <property type="protein sequence ID" value="QQP85962.1"/>
    <property type="molecule type" value="Genomic_DNA"/>
</dbReference>
<protein>
    <recommendedName>
        <fullName evidence="4">C-type lysozyme inhibitor domain-containing protein</fullName>
    </recommendedName>
</protein>
<evidence type="ECO:0000313" key="3">
    <source>
        <dbReference type="Proteomes" id="UP000595278"/>
    </source>
</evidence>
<name>A0A974NGA9_9GAMM</name>
<dbReference type="PROSITE" id="PS51257">
    <property type="entry name" value="PROKAR_LIPOPROTEIN"/>
    <property type="match status" value="1"/>
</dbReference>
<keyword evidence="3" id="KW-1185">Reference proteome</keyword>
<organism evidence="2 3">
    <name type="scientific">Entomomonas asaccharolytica</name>
    <dbReference type="NCBI Taxonomy" id="2785331"/>
    <lineage>
        <taxon>Bacteria</taxon>
        <taxon>Pseudomonadati</taxon>
        <taxon>Pseudomonadota</taxon>
        <taxon>Gammaproteobacteria</taxon>
        <taxon>Pseudomonadales</taxon>
        <taxon>Pseudomonadaceae</taxon>
        <taxon>Entomomonas</taxon>
    </lineage>
</organism>
<dbReference type="AlphaFoldDB" id="A0A974NGA9"/>
<sequence>MKILQLISLVISVIFLLSCSHDETETTPTTVPNYQWTCDTGTIVEWKAEDLTANKIQLRLDNGQKLYILNKIYTTDIGTLYSNGELAFRVKNQTGEIFWAGNDEIIGQNCR</sequence>
<reference evidence="2 3" key="1">
    <citation type="submission" date="2021-01" db="EMBL/GenBank/DDBJ databases">
        <title>Entomomonas sp. F2A isolated from a house cricket (Acheta domesticus).</title>
        <authorList>
            <person name="Spergser J."/>
            <person name="Busse H.-J."/>
        </authorList>
    </citation>
    <scope>NUCLEOTIDE SEQUENCE [LARGE SCALE GENOMIC DNA]</scope>
    <source>
        <strain evidence="2 3">F2A</strain>
    </source>
</reference>
<evidence type="ECO:0000313" key="2">
    <source>
        <dbReference type="EMBL" id="QQP85962.1"/>
    </source>
</evidence>
<dbReference type="RefSeq" id="WP_201093238.1">
    <property type="nucleotide sequence ID" value="NZ_CP067393.1"/>
</dbReference>
<dbReference type="KEGG" id="eaz:JHT90_01500"/>
<keyword evidence="1" id="KW-0732">Signal</keyword>
<dbReference type="SUPFAM" id="SSF141488">
    <property type="entry name" value="YdhA-like"/>
    <property type="match status" value="1"/>
</dbReference>
<dbReference type="Proteomes" id="UP000595278">
    <property type="component" value="Chromosome"/>
</dbReference>